<dbReference type="Gene3D" id="1.20.120.980">
    <property type="entry name" value="Serine carboxypeptidase S28, SKS domain"/>
    <property type="match status" value="1"/>
</dbReference>
<dbReference type="GO" id="GO:0006508">
    <property type="term" value="P:proteolysis"/>
    <property type="evidence" value="ECO:0007669"/>
    <property type="project" value="UniProtKB-KW"/>
</dbReference>
<dbReference type="SUPFAM" id="SSF53474">
    <property type="entry name" value="alpha/beta-Hydrolases"/>
    <property type="match status" value="1"/>
</dbReference>
<dbReference type="Pfam" id="PF05577">
    <property type="entry name" value="Peptidase_S28"/>
    <property type="match status" value="1"/>
</dbReference>
<feature type="chain" id="PRO_5019411320" description="Lysosomal Pro-X carboxypeptidase" evidence="6">
    <location>
        <begin position="24"/>
        <end position="405"/>
    </location>
</feature>
<evidence type="ECO:0000313" key="8">
    <source>
        <dbReference type="Proteomes" id="UP000287651"/>
    </source>
</evidence>
<evidence type="ECO:0000256" key="3">
    <source>
        <dbReference type="ARBA" id="ARBA00022729"/>
    </source>
</evidence>
<keyword evidence="2" id="KW-0645">Protease</keyword>
<gene>
    <name evidence="7" type="ORF">B296_00013103</name>
</gene>
<comment type="caution">
    <text evidence="7">The sequence shown here is derived from an EMBL/GenBank/DDBJ whole genome shotgun (WGS) entry which is preliminary data.</text>
</comment>
<sequence length="405" mass="45572">METHRAALLFLLFLPTFFHGGNAMAAGVRQAKWRRELPTYSGSGLYETRYFTQTLDHFNFNPQSYAKFQQRYLVNDTHWGGKGSPIFVYTGNEGGIELFAKNTGFMFEIAPSFKALLVFIEHRYYGESIPFGGEDVAYSNASTLGYLSSTQAIADFATLIIDLKKNLTSEDSPVVAFGGSYGGSKMLAAWFRLKYPHVVLGALASSAPLLQFDDLVSPYTFYNIITNDFRAIDNPTSGNDTFARLYGAMNIYYNYTGKAACFDIDADSLDDTVGMDGWKMILPTEGRSEESMFPANKYNYDDDAGFCESYYGVAPRPHWITTEVLKSLNPSLIAMVIPQGKPPFDLHPFSYEPNMRLCFCSLAGAHHVDLRYSTKEDPVWLQNVRRKEINIIAGWIDQYYADSKL</sequence>
<reference evidence="7 8" key="1">
    <citation type="journal article" date="2014" name="Agronomy (Basel)">
        <title>A Draft Genome Sequence for Ensete ventricosum, the Drought-Tolerant Tree Against Hunger.</title>
        <authorList>
            <person name="Harrison J."/>
            <person name="Moore K.A."/>
            <person name="Paszkiewicz K."/>
            <person name="Jones T."/>
            <person name="Grant M."/>
            <person name="Ambacheew D."/>
            <person name="Muzemil S."/>
            <person name="Studholme D.J."/>
        </authorList>
    </citation>
    <scope>NUCLEOTIDE SEQUENCE [LARGE SCALE GENOMIC DNA]</scope>
</reference>
<name>A0A427B1H2_ENSVE</name>
<dbReference type="Gene3D" id="3.40.50.1820">
    <property type="entry name" value="alpha/beta hydrolase"/>
    <property type="match status" value="1"/>
</dbReference>
<dbReference type="PANTHER" id="PTHR11010">
    <property type="entry name" value="PROTEASE S28 PRO-X CARBOXYPEPTIDASE-RELATED"/>
    <property type="match status" value="1"/>
</dbReference>
<dbReference type="AlphaFoldDB" id="A0A427B1H2"/>
<evidence type="ECO:0000256" key="1">
    <source>
        <dbReference type="ARBA" id="ARBA00011079"/>
    </source>
</evidence>
<comment type="similarity">
    <text evidence="1">Belongs to the peptidase S28 family.</text>
</comment>
<proteinExistence type="inferred from homology"/>
<keyword evidence="5" id="KW-0325">Glycoprotein</keyword>
<dbReference type="PANTHER" id="PTHR11010:SF120">
    <property type="entry name" value="LYSOSOMAL PRO-X CARBOXYPEPTIDASE"/>
    <property type="match status" value="1"/>
</dbReference>
<dbReference type="InterPro" id="IPR042269">
    <property type="entry name" value="Ser_carbopepase_S28_SKS"/>
</dbReference>
<evidence type="ECO:0000256" key="5">
    <source>
        <dbReference type="ARBA" id="ARBA00023180"/>
    </source>
</evidence>
<evidence type="ECO:0000256" key="2">
    <source>
        <dbReference type="ARBA" id="ARBA00022670"/>
    </source>
</evidence>
<keyword evidence="3 6" id="KW-0732">Signal</keyword>
<keyword evidence="4" id="KW-0378">Hydrolase</keyword>
<dbReference type="GO" id="GO:0070008">
    <property type="term" value="F:serine-type exopeptidase activity"/>
    <property type="evidence" value="ECO:0007669"/>
    <property type="project" value="InterPro"/>
</dbReference>
<protein>
    <recommendedName>
        <fullName evidence="9">Lysosomal Pro-X carboxypeptidase</fullName>
    </recommendedName>
</protein>
<accession>A0A427B1H2</accession>
<dbReference type="Proteomes" id="UP000287651">
    <property type="component" value="Unassembled WGS sequence"/>
</dbReference>
<evidence type="ECO:0000313" key="7">
    <source>
        <dbReference type="EMBL" id="RRT82363.1"/>
    </source>
</evidence>
<evidence type="ECO:0000256" key="6">
    <source>
        <dbReference type="SAM" id="SignalP"/>
    </source>
</evidence>
<organism evidence="7 8">
    <name type="scientific">Ensete ventricosum</name>
    <name type="common">Abyssinian banana</name>
    <name type="synonym">Musa ensete</name>
    <dbReference type="NCBI Taxonomy" id="4639"/>
    <lineage>
        <taxon>Eukaryota</taxon>
        <taxon>Viridiplantae</taxon>
        <taxon>Streptophyta</taxon>
        <taxon>Embryophyta</taxon>
        <taxon>Tracheophyta</taxon>
        <taxon>Spermatophyta</taxon>
        <taxon>Magnoliopsida</taxon>
        <taxon>Liliopsida</taxon>
        <taxon>Zingiberales</taxon>
        <taxon>Musaceae</taxon>
        <taxon>Ensete</taxon>
    </lineage>
</organism>
<dbReference type="GO" id="GO:0008239">
    <property type="term" value="F:dipeptidyl-peptidase activity"/>
    <property type="evidence" value="ECO:0007669"/>
    <property type="project" value="TreeGrafter"/>
</dbReference>
<feature type="signal peptide" evidence="6">
    <location>
        <begin position="1"/>
        <end position="23"/>
    </location>
</feature>
<evidence type="ECO:0000256" key="4">
    <source>
        <dbReference type="ARBA" id="ARBA00022801"/>
    </source>
</evidence>
<dbReference type="InterPro" id="IPR029058">
    <property type="entry name" value="AB_hydrolase_fold"/>
</dbReference>
<evidence type="ECO:0008006" key="9">
    <source>
        <dbReference type="Google" id="ProtNLM"/>
    </source>
</evidence>
<dbReference type="InterPro" id="IPR008758">
    <property type="entry name" value="Peptidase_S28"/>
</dbReference>
<dbReference type="EMBL" id="AMZH03000712">
    <property type="protein sequence ID" value="RRT82363.1"/>
    <property type="molecule type" value="Genomic_DNA"/>
</dbReference>